<keyword evidence="2" id="KW-1185">Reference proteome</keyword>
<reference evidence="1 2" key="1">
    <citation type="journal article" date="2016" name="Mol. Biol. Evol.">
        <title>Comparative Genomics of Early-Diverging Mushroom-Forming Fungi Provides Insights into the Origins of Lignocellulose Decay Capabilities.</title>
        <authorList>
            <person name="Nagy L.G."/>
            <person name="Riley R."/>
            <person name="Tritt A."/>
            <person name="Adam C."/>
            <person name="Daum C."/>
            <person name="Floudas D."/>
            <person name="Sun H."/>
            <person name="Yadav J.S."/>
            <person name="Pangilinan J."/>
            <person name="Larsson K.H."/>
            <person name="Matsuura K."/>
            <person name="Barry K."/>
            <person name="Labutti K."/>
            <person name="Kuo R."/>
            <person name="Ohm R.A."/>
            <person name="Bhattacharya S.S."/>
            <person name="Shirouzu T."/>
            <person name="Yoshinaga Y."/>
            <person name="Martin F.M."/>
            <person name="Grigoriev I.V."/>
            <person name="Hibbett D.S."/>
        </authorList>
    </citation>
    <scope>NUCLEOTIDE SEQUENCE [LARGE SCALE GENOMIC DNA]</scope>
    <source>
        <strain evidence="1 2">HHB10207 ss-3</strain>
    </source>
</reference>
<dbReference type="AlphaFoldDB" id="A0A166ES03"/>
<proteinExistence type="predicted"/>
<sequence length="280" mass="31899">MASIQVDIGSIIEQIRESIVVIRDEHKAQKEKEEQSRLVVYYALSIHPALEWMHPPSKEMGDLDWYQELRKEKALSWSLFGNVGKNEHFKRLALLGETGTRARIMLLLLWVIGHRLPKDKIGQLLSTAVGDALSKDRVGTSLDHVQELGSVNKAMKELVRMIQTKLPLPPQRNPFYGDDYEPADEGKSLPRDELWAYQLPAENYYEFDVQTNPSVLLRRHEQRVLIPQTKLSLLAIQWCTKNFGLGKKVLGTSEVDLTQFWNADPPLEPTSSSAPLPSSY</sequence>
<evidence type="ECO:0000313" key="1">
    <source>
        <dbReference type="EMBL" id="KZT39878.1"/>
    </source>
</evidence>
<accession>A0A166ES03</accession>
<gene>
    <name evidence="1" type="ORF">SISSUDRAFT_1045015</name>
</gene>
<name>A0A166ES03_9AGAM</name>
<evidence type="ECO:0000313" key="2">
    <source>
        <dbReference type="Proteomes" id="UP000076798"/>
    </source>
</evidence>
<organism evidence="1 2">
    <name type="scientific">Sistotremastrum suecicum HHB10207 ss-3</name>
    <dbReference type="NCBI Taxonomy" id="1314776"/>
    <lineage>
        <taxon>Eukaryota</taxon>
        <taxon>Fungi</taxon>
        <taxon>Dikarya</taxon>
        <taxon>Basidiomycota</taxon>
        <taxon>Agaricomycotina</taxon>
        <taxon>Agaricomycetes</taxon>
        <taxon>Sistotremastrales</taxon>
        <taxon>Sistotremastraceae</taxon>
        <taxon>Sistotremastrum</taxon>
    </lineage>
</organism>
<dbReference type="Proteomes" id="UP000076798">
    <property type="component" value="Unassembled WGS sequence"/>
</dbReference>
<protein>
    <submittedName>
        <fullName evidence="1">Uncharacterized protein</fullName>
    </submittedName>
</protein>
<dbReference type="EMBL" id="KV428040">
    <property type="protein sequence ID" value="KZT39878.1"/>
    <property type="molecule type" value="Genomic_DNA"/>
</dbReference>
<dbReference type="OrthoDB" id="3265206at2759"/>